<dbReference type="PROSITE" id="PS51009">
    <property type="entry name" value="CYTCII"/>
    <property type="match status" value="1"/>
</dbReference>
<sequence length="228" mass="23049">MAGAHNGATGVVRERMEGMVAMRDAMRDLTPMMRGEAPHDQSAVAAAGRAIAQHAGEAMTALFPEGSGGGVSFAKEAVWAAPDDFSALAEELRRHAEGLVTAAPNPTAPTNDAHAGMDMGTSADTGGQAGMDMSGQAGMDMSKHAGMDMGGAAEPLSGPGASYSVAQLMGLESRKAATQPGGPQIGVGSDPVSMESNAPDYASMAASDVFRMIGETCSACHGRYRSGS</sequence>
<dbReference type="eggNOG" id="COG3909">
    <property type="taxonomic scope" value="Bacteria"/>
</dbReference>
<feature type="compositionally biased region" description="Low complexity" evidence="1">
    <location>
        <begin position="102"/>
        <end position="111"/>
    </location>
</feature>
<dbReference type="STRING" id="1337093.MBELCI_0874"/>
<dbReference type="GO" id="GO:0009055">
    <property type="term" value="F:electron transfer activity"/>
    <property type="evidence" value="ECO:0007669"/>
    <property type="project" value="InterPro"/>
</dbReference>
<keyword evidence="3" id="KW-1185">Reference proteome</keyword>
<accession>U2Z190</accession>
<organism evidence="2 3">
    <name type="scientific">Limimaricola cinnabarinus LL-001</name>
    <dbReference type="NCBI Taxonomy" id="1337093"/>
    <lineage>
        <taxon>Bacteria</taxon>
        <taxon>Pseudomonadati</taxon>
        <taxon>Pseudomonadota</taxon>
        <taxon>Alphaproteobacteria</taxon>
        <taxon>Rhodobacterales</taxon>
        <taxon>Paracoccaceae</taxon>
        <taxon>Limimaricola</taxon>
    </lineage>
</organism>
<proteinExistence type="predicted"/>
<dbReference type="SUPFAM" id="SSF47175">
    <property type="entry name" value="Cytochromes"/>
    <property type="match status" value="1"/>
</dbReference>
<evidence type="ECO:0000313" key="3">
    <source>
        <dbReference type="Proteomes" id="UP000016566"/>
    </source>
</evidence>
<dbReference type="InterPro" id="IPR002321">
    <property type="entry name" value="Cyt_c_II"/>
</dbReference>
<dbReference type="GO" id="GO:0022900">
    <property type="term" value="P:electron transport chain"/>
    <property type="evidence" value="ECO:0007669"/>
    <property type="project" value="InterPro"/>
</dbReference>
<dbReference type="Proteomes" id="UP000016566">
    <property type="component" value="Unassembled WGS sequence"/>
</dbReference>
<name>U2Z190_9RHOB</name>
<evidence type="ECO:0000256" key="1">
    <source>
        <dbReference type="SAM" id="MobiDB-lite"/>
    </source>
</evidence>
<feature type="region of interest" description="Disordered" evidence="1">
    <location>
        <begin position="102"/>
        <end position="132"/>
    </location>
</feature>
<evidence type="ECO:0000313" key="2">
    <source>
        <dbReference type="EMBL" id="GAD54822.1"/>
    </source>
</evidence>
<dbReference type="GO" id="GO:0020037">
    <property type="term" value="F:heme binding"/>
    <property type="evidence" value="ECO:0007669"/>
    <property type="project" value="InterPro"/>
</dbReference>
<dbReference type="Pfam" id="PF01322">
    <property type="entry name" value="Cytochrom_C_2"/>
    <property type="match status" value="1"/>
</dbReference>
<dbReference type="InterPro" id="IPR010980">
    <property type="entry name" value="Cyt_c/b562"/>
</dbReference>
<dbReference type="Gene3D" id="1.20.120.10">
    <property type="entry name" value="Cytochrome c/b562"/>
    <property type="match status" value="1"/>
</dbReference>
<comment type="caution">
    <text evidence="2">The sequence shown here is derived from an EMBL/GenBank/DDBJ whole genome shotgun (WGS) entry which is preliminary data.</text>
</comment>
<dbReference type="EMBL" id="BATB01000007">
    <property type="protein sequence ID" value="GAD54822.1"/>
    <property type="molecule type" value="Genomic_DNA"/>
</dbReference>
<dbReference type="AlphaFoldDB" id="U2Z190"/>
<protein>
    <submittedName>
        <fullName evidence="2">Putative cytochrome C-like protein</fullName>
    </submittedName>
</protein>
<reference evidence="2" key="1">
    <citation type="journal article" date="2013" name="Genome Announc.">
        <title>Draft Genome Sequence of Loktanella cinnabarina LL-001T, Isolated from Deep-Sea Floor Sediment.</title>
        <authorList>
            <person name="Nishi S."/>
            <person name="Tsubouchi T."/>
            <person name="Takaki Y."/>
            <person name="Koyanagi R."/>
            <person name="Satoh N."/>
            <person name="Maruyama T."/>
            <person name="Hatada Y."/>
        </authorList>
    </citation>
    <scope>NUCLEOTIDE SEQUENCE [LARGE SCALE GENOMIC DNA]</scope>
    <source>
        <strain evidence="2">LL-001</strain>
    </source>
</reference>
<dbReference type="GO" id="GO:0005506">
    <property type="term" value="F:iron ion binding"/>
    <property type="evidence" value="ECO:0007669"/>
    <property type="project" value="InterPro"/>
</dbReference>
<gene>
    <name evidence="2" type="ORF">MBELCI_0874</name>
</gene>